<dbReference type="Gene3D" id="2.160.20.160">
    <property type="match status" value="1"/>
</dbReference>
<dbReference type="Pfam" id="PF17963">
    <property type="entry name" value="Big_9"/>
    <property type="match status" value="8"/>
</dbReference>
<dbReference type="NCBIfam" id="NF012211">
    <property type="entry name" value="tand_rpt_95"/>
    <property type="match status" value="6"/>
</dbReference>
<keyword evidence="1" id="KW-0732">Signal</keyword>
<evidence type="ECO:0008006" key="9">
    <source>
        <dbReference type="Google" id="ProtNLM"/>
    </source>
</evidence>
<dbReference type="InterPro" id="IPR001343">
    <property type="entry name" value="Hemolysn_Ca-bd"/>
</dbReference>
<comment type="caution">
    <text evidence="7">The sequence shown here is derived from an EMBL/GenBank/DDBJ whole genome shotgun (WGS) entry which is preliminary data.</text>
</comment>
<dbReference type="Pfam" id="PF03160">
    <property type="entry name" value="Calx-beta"/>
    <property type="match status" value="4"/>
</dbReference>
<dbReference type="InterPro" id="IPR038081">
    <property type="entry name" value="CalX-like_sf"/>
</dbReference>
<dbReference type="InterPro" id="IPR028994">
    <property type="entry name" value="Integrin_alpha_N"/>
</dbReference>
<evidence type="ECO:0000259" key="6">
    <source>
        <dbReference type="Pfam" id="PF03160"/>
    </source>
</evidence>
<evidence type="ECO:0000256" key="3">
    <source>
        <dbReference type="ARBA" id="ARBA00022837"/>
    </source>
</evidence>
<evidence type="ECO:0000256" key="4">
    <source>
        <dbReference type="SAM" id="MobiDB-lite"/>
    </source>
</evidence>
<feature type="domain" description="Calx-beta" evidence="6">
    <location>
        <begin position="1930"/>
        <end position="1987"/>
    </location>
</feature>
<name>A0ABS1CTE9_9PROT</name>
<dbReference type="Gene3D" id="2.60.40.2810">
    <property type="match status" value="4"/>
</dbReference>
<dbReference type="Proteomes" id="UP000697995">
    <property type="component" value="Unassembled WGS sequence"/>
</dbReference>
<dbReference type="EMBL" id="NRSG01000023">
    <property type="protein sequence ID" value="MBK1657628.1"/>
    <property type="molecule type" value="Genomic_DNA"/>
</dbReference>
<evidence type="ECO:0000313" key="7">
    <source>
        <dbReference type="EMBL" id="MBK1657628.1"/>
    </source>
</evidence>
<keyword evidence="2" id="KW-0677">Repeat</keyword>
<dbReference type="InterPro" id="IPR018511">
    <property type="entry name" value="Hemolysin-typ_Ca-bd_CS"/>
</dbReference>
<evidence type="ECO:0000259" key="5">
    <source>
        <dbReference type="Pfam" id="PF01345"/>
    </source>
</evidence>
<dbReference type="InterPro" id="IPR011049">
    <property type="entry name" value="Serralysin-like_metalloprot_C"/>
</dbReference>
<dbReference type="RefSeq" id="WP_133217563.1">
    <property type="nucleotide sequence ID" value="NZ_NRSG01000023.1"/>
</dbReference>
<dbReference type="SUPFAM" id="SSF141072">
    <property type="entry name" value="CalX-like"/>
    <property type="match status" value="5"/>
</dbReference>
<keyword evidence="3" id="KW-0106">Calcium</keyword>
<organism evidence="7 8">
    <name type="scientific">Paracraurococcus ruber</name>
    <dbReference type="NCBI Taxonomy" id="77675"/>
    <lineage>
        <taxon>Bacteria</taxon>
        <taxon>Pseudomonadati</taxon>
        <taxon>Pseudomonadota</taxon>
        <taxon>Alphaproteobacteria</taxon>
        <taxon>Acetobacterales</taxon>
        <taxon>Roseomonadaceae</taxon>
        <taxon>Paracraurococcus</taxon>
    </lineage>
</organism>
<dbReference type="Gene3D" id="2.60.40.2030">
    <property type="match status" value="4"/>
</dbReference>
<feature type="region of interest" description="Disordered" evidence="4">
    <location>
        <begin position="2248"/>
        <end position="2268"/>
    </location>
</feature>
<feature type="domain" description="Calx-beta" evidence="6">
    <location>
        <begin position="1108"/>
        <end position="1159"/>
    </location>
</feature>
<protein>
    <recommendedName>
        <fullName evidence="9">Tandem-95 repeat protein</fullName>
    </recommendedName>
</protein>
<dbReference type="SUPFAM" id="SSF69318">
    <property type="entry name" value="Integrin alpha N-terminal domain"/>
    <property type="match status" value="1"/>
</dbReference>
<feature type="domain" description="Calx-beta" evidence="6">
    <location>
        <begin position="986"/>
        <end position="1039"/>
    </location>
</feature>
<dbReference type="Gene3D" id="2.150.10.10">
    <property type="entry name" value="Serralysin-like metalloprotease, C-terminal"/>
    <property type="match status" value="1"/>
</dbReference>
<evidence type="ECO:0000313" key="8">
    <source>
        <dbReference type="Proteomes" id="UP000697995"/>
    </source>
</evidence>
<dbReference type="Gene3D" id="2.130.10.130">
    <property type="entry name" value="Integrin alpha, N-terminal"/>
    <property type="match status" value="1"/>
</dbReference>
<dbReference type="PROSITE" id="PS00330">
    <property type="entry name" value="HEMOLYSIN_CALCIUM"/>
    <property type="match status" value="1"/>
</dbReference>
<feature type="domain" description="DUF11" evidence="5">
    <location>
        <begin position="1731"/>
        <end position="1833"/>
    </location>
</feature>
<dbReference type="InterPro" id="IPR026919">
    <property type="entry name" value="ADGRV1"/>
</dbReference>
<feature type="region of interest" description="Disordered" evidence="4">
    <location>
        <begin position="31"/>
        <end position="58"/>
    </location>
</feature>
<gene>
    <name evidence="7" type="ORF">CKO45_05215</name>
</gene>
<dbReference type="SUPFAM" id="SSF51120">
    <property type="entry name" value="beta-Roll"/>
    <property type="match status" value="2"/>
</dbReference>
<feature type="domain" description="Calx-beta" evidence="6">
    <location>
        <begin position="822"/>
        <end position="916"/>
    </location>
</feature>
<dbReference type="Pfam" id="PF00353">
    <property type="entry name" value="HemolysinCabind"/>
    <property type="match status" value="4"/>
</dbReference>
<proteinExistence type="predicted"/>
<dbReference type="InterPro" id="IPR001434">
    <property type="entry name" value="OmcB-like_DUF11"/>
</dbReference>
<dbReference type="PRINTS" id="PR00313">
    <property type="entry name" value="CABNDNGRPT"/>
</dbReference>
<dbReference type="PANTHER" id="PTHR46682:SF1">
    <property type="entry name" value="ADHESION G-PROTEIN COUPLED RECEPTOR V1"/>
    <property type="match status" value="1"/>
</dbReference>
<evidence type="ECO:0000256" key="1">
    <source>
        <dbReference type="ARBA" id="ARBA00022729"/>
    </source>
</evidence>
<dbReference type="Pfam" id="PF01345">
    <property type="entry name" value="DUF11"/>
    <property type="match status" value="1"/>
</dbReference>
<dbReference type="PANTHER" id="PTHR46682">
    <property type="entry name" value="ADHESION G-PROTEIN COUPLED RECEPTOR V1"/>
    <property type="match status" value="1"/>
</dbReference>
<dbReference type="Gene3D" id="2.60.40.3440">
    <property type="match status" value="2"/>
</dbReference>
<evidence type="ECO:0000256" key="2">
    <source>
        <dbReference type="ARBA" id="ARBA00022737"/>
    </source>
</evidence>
<accession>A0ABS1CTE9</accession>
<dbReference type="Pfam" id="PF13517">
    <property type="entry name" value="FG-GAP_3"/>
    <property type="match status" value="2"/>
</dbReference>
<dbReference type="InterPro" id="IPR003644">
    <property type="entry name" value="Calx_beta"/>
</dbReference>
<keyword evidence="8" id="KW-1185">Reference proteome</keyword>
<sequence length="2635" mass="265812">MSGSVNNDPDVFGTPGPDTILGGAATQIIRGDDGDDLIDGGGAAPGENDQLQGEGGNDTLLGAVAGSTLLDGGPGDDRLLSATPDLDTLVGGEGNDTIIGSGVGFAYIAGDDYADLFSVNGGNDPGGSDLLIGLDGGRFIAGGGGNDTIFAGGSLPAGPDSVLGGDGDDMLVLRGRPQDYLFTQDASTLFNGGIGFLSIAANGGLATENLLFRSVEKLAFGLDAVALESGEAPIALVDISLLFGADRPPIAVADTVVAPRDATTIVVSLADLFANDVVLDGNAFLLGFVTTTNPPIVSVAINNFPGSFDPALYPDGVLEFTLSAPLTSAITFQYAHLNDPGATPGNTATVTVQPAAPGSVANDRVRGNVGGEIVIPFAVLLANDSGVTITEGSYLPPSDGSYVVAIDRSFELFRLFHYGTAPQTAEFTYTARDAGGSAYIATVTVDIDNRLPIATDQTLYVLPGVANSFEWGDIVRIPANADPDGDALTLAFYNGSGSSPFGTLTGFGDADLGGITFTPLADYAGGFSIQYAITDLADLGGALPQGPYVTATLTFAVGGPLVARDDGPVVATIARAGFLTGNRVLANDTGSDLSIIGLLDDRGTADPGDDQVVSRLTTAAGTLVVLRAVTPGELGTADGSTAVFDLNPFGTLLGQQTAYAGPDRFTYVVQDSLGRQARASVSLDFANRLPVAVNDSLTVAAGSTLRFARNDLLANDSDPDPGQVLRVAGYAVQNQAGEGRLDVDPNDPNFLVYTPRSPSWTGSESFRYFITDDSDPAGTLSGAANALITFTVGAPPPVFQITAVSPERVAEGTAPGSANSFSVSVARVSGDLGAARVFIEIQGAGAAPVGLDDLVDGLGNGYLLDFAPGQMTATLSVPITLDSMLEPDETVRVTLSLSTYGGVDTTPFFVTILDDDLPPPIFQITAVSPERVAEGTAPGSANSFSINLVRVSGDLGPARVFVEIQGGGAVPVGLDDLLNGLGNGYAVDFAAGQTTATLSVPITPDSTNEPDETVRVALSSSTFGGVDPTPFFVTILDDDLPPPVFQITAVSPERVAEGTAPGSANSFSVSVARVSGDLGVARVFIEIQGAGAAPVGLDDLVNGLGNGYAVDFAAGQTTATLSMPITPDSTNEPDESVRVALSFSTFGAVDTTPFSVTILNDDVANLPPVALADSYTTRPGRALTIDAPGLLANDSDPNGDALIVGGFLPPANGQLDIVTSGSFIYTPNAGFVGRDSFTYRAFDGTVFGNFTTVTIDVVNAAPVAVADSYTVQEGRLLTVAAPGLLANDSDPDGDTLAVTGFFEPANGTVSLVTNGGLTYTPNPDFAGTGSFAYVLSDGTMTTNGTVTITVVEGTPVGVADRYSVRAGQVLTIAAPGVLANDSDPNGDALTVIAVSAAANGATNLVTNGKLTYTPDPGFVGQDSFGYIISDGVLRSGLISITIDVTNAPPVAVADSFTVQEGRTLTVAAPGLLANDSDPDGDALLVTSFFQPTNGTMRVVTDGTLTYTPNPGFVGTDSFVYRVSDGIATDIAMVTITVLEGNPVGGADRYSVHAGQVLTVPAPGLLANDSDPNGDPIFVIGVYLPANGTIDPRLNGFLSYTPNPGFVGQDSFTYSLSDGVLGSDLVTVTIDVTNAPPVAGADSYTVVAGRTLTVAAPGLLANDSDPDGDTLQVVAFFEAANGRVDPVTDGTFTYTPNPGFVGTDSFIYRLSDGFVTTDGSVTIAVVPDTSADLSVSLVINAAELPAGDTTDLVVRVDNAGPASSGGTVQLTPGLGVSFLGGGEGFDPATGIWTFGPIAAGGFAEFAIETLFATAGTPDIVAELVTASAPDPDSTPGNGIGNGEDDVAGASIAVTVPPASVALQTADVGSVSEGNAPASGALAFTILRSGNLDIVSTVAFTLGAGPGQSVTADDIGTVAVGGTGLGSGLGTYAVTFAPGEASRTISVFSTGDRNPEDDESIRLTLTGATGATLSTTGPLSATGTIANDDVYPTVGFTARSVGVVPEGDDPADGGVLTFTLARTGDLDVRSVLTLGVFLDVDSTNDDLSRIAWGGNGLGSTTGTYEIVFEPGQATGVLTVAARGDRLPEPTTVVVLELSPVADVTTNPATDTAAGGFEDDDVYPVIGWAATDAGAVLEGDGPGPGGLLAFTLTRTGDLSYASGVTFSVGAGAGGTTSDDIALVALGGTGLGSGFGTYTAGFAPGQASLTIVLGAATDRVPEQAEGVALTLLSATEGTLVQMAARTAIGRILNDDPVTGTPGPDSLAGRPGADTLLGLSSNDTLAGGGGADSLDGGAGRDIAVFGIGADAATWQADLVAGTWTVTSALGVTTLRDVEVLQFSDRSVRLPGAVTPQDLDGNGAADILWQAAGAPLVLWSMQGLAATVAAIGFVGPEWSASGTGDLDADGKADLLWRARDGSLVGWRMDGPAVTNGALIGQVDPSWQVAALADTDGDGKADILWRNADGSVVLSRMDGLVVQSFASLGNPGLDWQVAAAADLDGDGRADILWRAADGTVVLWRMDGATVLGGGAIGTVETSQQVAGTGDLDGDGRADILWRNGNGTVVGWLMDGTTVRQAAIIAAPGPDWDIAAIGDYDGDGRSDLLFRGLDGSAVITLMNGLTPVGGGALPNPGTDWVVL</sequence>
<dbReference type="InterPro" id="IPR013517">
    <property type="entry name" value="FG-GAP"/>
</dbReference>
<reference evidence="7 8" key="1">
    <citation type="journal article" date="2020" name="Microorganisms">
        <title>Osmotic Adaptation and Compatible Solute Biosynthesis of Phototrophic Bacteria as Revealed from Genome Analyses.</title>
        <authorList>
            <person name="Imhoff J.F."/>
            <person name="Rahn T."/>
            <person name="Kunzel S."/>
            <person name="Keller A."/>
            <person name="Neulinger S.C."/>
        </authorList>
    </citation>
    <scope>NUCLEOTIDE SEQUENCE [LARGE SCALE GENOMIC DNA]</scope>
    <source>
        <strain evidence="7 8">DSM 15382</strain>
    </source>
</reference>